<keyword evidence="2" id="KW-1185">Reference proteome</keyword>
<comment type="caution">
    <text evidence="1">The sequence shown here is derived from an EMBL/GenBank/DDBJ whole genome shotgun (WGS) entry which is preliminary data.</text>
</comment>
<dbReference type="EMBL" id="JAINUG010000054">
    <property type="protein sequence ID" value="KAJ8404416.1"/>
    <property type="molecule type" value="Genomic_DNA"/>
</dbReference>
<gene>
    <name evidence="1" type="ORF">AAFF_G00341890</name>
</gene>
<dbReference type="AlphaFoldDB" id="A0AAD7SKR5"/>
<reference evidence="1" key="1">
    <citation type="journal article" date="2023" name="Science">
        <title>Genome structures resolve the early diversification of teleost fishes.</title>
        <authorList>
            <person name="Parey E."/>
            <person name="Louis A."/>
            <person name="Montfort J."/>
            <person name="Bouchez O."/>
            <person name="Roques C."/>
            <person name="Iampietro C."/>
            <person name="Lluch J."/>
            <person name="Castinel A."/>
            <person name="Donnadieu C."/>
            <person name="Desvignes T."/>
            <person name="Floi Bucao C."/>
            <person name="Jouanno E."/>
            <person name="Wen M."/>
            <person name="Mejri S."/>
            <person name="Dirks R."/>
            <person name="Jansen H."/>
            <person name="Henkel C."/>
            <person name="Chen W.J."/>
            <person name="Zahm M."/>
            <person name="Cabau C."/>
            <person name="Klopp C."/>
            <person name="Thompson A.W."/>
            <person name="Robinson-Rechavi M."/>
            <person name="Braasch I."/>
            <person name="Lecointre G."/>
            <person name="Bobe J."/>
            <person name="Postlethwait J.H."/>
            <person name="Berthelot C."/>
            <person name="Roest Crollius H."/>
            <person name="Guiguen Y."/>
        </authorList>
    </citation>
    <scope>NUCLEOTIDE SEQUENCE</scope>
    <source>
        <strain evidence="1">NC1722</strain>
    </source>
</reference>
<accession>A0AAD7SKR5</accession>
<dbReference type="Proteomes" id="UP001221898">
    <property type="component" value="Unassembled WGS sequence"/>
</dbReference>
<evidence type="ECO:0000313" key="1">
    <source>
        <dbReference type="EMBL" id="KAJ8404416.1"/>
    </source>
</evidence>
<protein>
    <submittedName>
        <fullName evidence="1">Uncharacterized protein</fullName>
    </submittedName>
</protein>
<proteinExistence type="predicted"/>
<evidence type="ECO:0000313" key="2">
    <source>
        <dbReference type="Proteomes" id="UP001221898"/>
    </source>
</evidence>
<name>A0AAD7SKR5_9TELE</name>
<organism evidence="1 2">
    <name type="scientific">Aldrovandia affinis</name>
    <dbReference type="NCBI Taxonomy" id="143900"/>
    <lineage>
        <taxon>Eukaryota</taxon>
        <taxon>Metazoa</taxon>
        <taxon>Chordata</taxon>
        <taxon>Craniata</taxon>
        <taxon>Vertebrata</taxon>
        <taxon>Euteleostomi</taxon>
        <taxon>Actinopterygii</taxon>
        <taxon>Neopterygii</taxon>
        <taxon>Teleostei</taxon>
        <taxon>Notacanthiformes</taxon>
        <taxon>Halosauridae</taxon>
        <taxon>Aldrovandia</taxon>
    </lineage>
</organism>
<sequence length="112" mass="12333">MLQLRFAPFSPCTRTLSCGLFFRYSSLQSDCTQIKGLVTCHQEFTDAHVLRRVPMASATTSWVPPSPRGWQQRDGRPTGLSVAGRILIKQVSVCSVGFPDVCGTDRASHGVY</sequence>